<evidence type="ECO:0000313" key="4">
    <source>
        <dbReference type="Proteomes" id="UP000653411"/>
    </source>
</evidence>
<feature type="domain" description="TrwC relaxase" evidence="2">
    <location>
        <begin position="4"/>
        <end position="166"/>
    </location>
</feature>
<dbReference type="AlphaFoldDB" id="A0A917XPJ1"/>
<evidence type="ECO:0000313" key="3">
    <source>
        <dbReference type="EMBL" id="GGN45394.1"/>
    </source>
</evidence>
<reference evidence="3" key="2">
    <citation type="submission" date="2020-09" db="EMBL/GenBank/DDBJ databases">
        <authorList>
            <person name="Sun Q."/>
            <person name="Zhou Y."/>
        </authorList>
    </citation>
    <scope>NUCLEOTIDE SEQUENCE</scope>
    <source>
        <strain evidence="3">CGMCC 4.7110</strain>
    </source>
</reference>
<dbReference type="EMBL" id="BMML01000046">
    <property type="protein sequence ID" value="GGN45394.1"/>
    <property type="molecule type" value="Genomic_DNA"/>
</dbReference>
<gene>
    <name evidence="3" type="ORF">GCM10011578_097270</name>
</gene>
<keyword evidence="4" id="KW-1185">Reference proteome</keyword>
<dbReference type="InterPro" id="IPR014862">
    <property type="entry name" value="TrwC"/>
</dbReference>
<feature type="region of interest" description="Disordered" evidence="1">
    <location>
        <begin position="382"/>
        <end position="424"/>
    </location>
</feature>
<accession>A0A917XPJ1</accession>
<evidence type="ECO:0000256" key="1">
    <source>
        <dbReference type="SAM" id="MobiDB-lite"/>
    </source>
</evidence>
<feature type="region of interest" description="Disordered" evidence="1">
    <location>
        <begin position="322"/>
        <end position="342"/>
    </location>
</feature>
<proteinExistence type="predicted"/>
<dbReference type="SUPFAM" id="SSF55464">
    <property type="entry name" value="Origin of replication-binding domain, RBD-like"/>
    <property type="match status" value="1"/>
</dbReference>
<dbReference type="Proteomes" id="UP000653411">
    <property type="component" value="Unassembled WGS sequence"/>
</dbReference>
<dbReference type="Pfam" id="PF08751">
    <property type="entry name" value="TrwC"/>
    <property type="match status" value="1"/>
</dbReference>
<feature type="region of interest" description="Disordered" evidence="1">
    <location>
        <begin position="125"/>
        <end position="157"/>
    </location>
</feature>
<evidence type="ECO:0000259" key="2">
    <source>
        <dbReference type="Pfam" id="PF08751"/>
    </source>
</evidence>
<protein>
    <recommendedName>
        <fullName evidence="2">TrwC relaxase domain-containing protein</fullName>
    </recommendedName>
</protein>
<name>A0A917XPJ1_9ACTN</name>
<comment type="caution">
    <text evidence="3">The sequence shown here is derived from an EMBL/GenBank/DDBJ whole genome shotgun (WGS) entry which is preliminary data.</text>
</comment>
<sequence length="424" mass="46830">MKDGLIIAVLRHYESRAGKPLLHDHAVISIRARRPDGKGTWGNWSADSMLTHIVVADTLYTLHFMEEVSARLGWAWEPREVTPGRRPVLEIAGIDQRLIGWQSTRRQQIADALPILIADYEERQGHQPGERAAKALDRQAADRTRPPKRKEPRSLSELRDGWRTSAIRAFGACTVYRLAKRARAAAAAVWARVRPVVDIALAAVDITAVAYVMRGAFKRHHLLAEARRHLAHTLRGRPHEPGLDEQIVQTAIDGYTRPAGQTMTTADLRALYPHDLEDQAVLRPLTRARSTSRYDKARLADGALTARVNAVRRSHRLGSRSLPHTVTVPAGPPPRSRRDRGEALAGRVVRTAGRDQEQMTDVATVEESRRMIEAAAHMAAKLQDGIRARATAHGPRPQPAPVPHTQQPGAQPGPGPDTPTGGIR</sequence>
<dbReference type="NCBIfam" id="NF041492">
    <property type="entry name" value="MobF"/>
    <property type="match status" value="1"/>
</dbReference>
<reference evidence="3" key="1">
    <citation type="journal article" date="2014" name="Int. J. Syst. Evol. Microbiol.">
        <title>Complete genome sequence of Corynebacterium casei LMG S-19264T (=DSM 44701T), isolated from a smear-ripened cheese.</title>
        <authorList>
            <consortium name="US DOE Joint Genome Institute (JGI-PGF)"/>
            <person name="Walter F."/>
            <person name="Albersmeier A."/>
            <person name="Kalinowski J."/>
            <person name="Ruckert C."/>
        </authorList>
    </citation>
    <scope>NUCLEOTIDE SEQUENCE</scope>
    <source>
        <strain evidence="3">CGMCC 4.7110</strain>
    </source>
</reference>
<organism evidence="3 4">
    <name type="scientific">Streptomyces fuscichromogenes</name>
    <dbReference type="NCBI Taxonomy" id="1324013"/>
    <lineage>
        <taxon>Bacteria</taxon>
        <taxon>Bacillati</taxon>
        <taxon>Actinomycetota</taxon>
        <taxon>Actinomycetes</taxon>
        <taxon>Kitasatosporales</taxon>
        <taxon>Streptomycetaceae</taxon>
        <taxon>Streptomyces</taxon>
    </lineage>
</organism>
<feature type="compositionally biased region" description="Basic and acidic residues" evidence="1">
    <location>
        <begin position="125"/>
        <end position="145"/>
    </location>
</feature>